<feature type="coiled-coil region" evidence="1">
    <location>
        <begin position="8"/>
        <end position="71"/>
    </location>
</feature>
<evidence type="ECO:0000313" key="2">
    <source>
        <dbReference type="EMBL" id="OGG17718.1"/>
    </source>
</evidence>
<dbReference type="AlphaFoldDB" id="A0A1F5ZZ46"/>
<dbReference type="Proteomes" id="UP000177871">
    <property type="component" value="Unassembled WGS sequence"/>
</dbReference>
<reference evidence="2 3" key="1">
    <citation type="journal article" date="2016" name="Nat. Commun.">
        <title>Thousands of microbial genomes shed light on interconnected biogeochemical processes in an aquifer system.</title>
        <authorList>
            <person name="Anantharaman K."/>
            <person name="Brown C.T."/>
            <person name="Hug L.A."/>
            <person name="Sharon I."/>
            <person name="Castelle C.J."/>
            <person name="Probst A.J."/>
            <person name="Thomas B.C."/>
            <person name="Singh A."/>
            <person name="Wilkins M.J."/>
            <person name="Karaoz U."/>
            <person name="Brodie E.L."/>
            <person name="Williams K.H."/>
            <person name="Hubbard S.S."/>
            <person name="Banfield J.F."/>
        </authorList>
    </citation>
    <scope>NUCLEOTIDE SEQUENCE [LARGE SCALE GENOMIC DNA]</scope>
</reference>
<accession>A0A1F5ZZ46</accession>
<evidence type="ECO:0008006" key="4">
    <source>
        <dbReference type="Google" id="ProtNLM"/>
    </source>
</evidence>
<dbReference type="EMBL" id="MFJK01000017">
    <property type="protein sequence ID" value="OGG17718.1"/>
    <property type="molecule type" value="Genomic_DNA"/>
</dbReference>
<organism evidence="2 3">
    <name type="scientific">Candidatus Gottesmanbacteria bacterium RIFCSPHIGHO2_01_FULL_47_48</name>
    <dbReference type="NCBI Taxonomy" id="1798381"/>
    <lineage>
        <taxon>Bacteria</taxon>
        <taxon>Candidatus Gottesmaniibacteriota</taxon>
    </lineage>
</organism>
<evidence type="ECO:0000313" key="3">
    <source>
        <dbReference type="Proteomes" id="UP000177871"/>
    </source>
</evidence>
<evidence type="ECO:0000256" key="1">
    <source>
        <dbReference type="SAM" id="Coils"/>
    </source>
</evidence>
<proteinExistence type="predicted"/>
<dbReference type="STRING" id="1798381.A2721_00555"/>
<sequence length="146" mass="16577">MTWKQKTRKFLENRRSILEKQIARTTQIHQQSPSRMEARYDSSRAEYQYLITSLESELKIVRQQLITLKKKGEDQSLWQPKRALINNKFCRILLVPDGFGGPVINGVRLVSDKSPVGLTILKKSPGLVQVTKTSTLSPAALNTPSN</sequence>
<name>A0A1F5ZZ46_9BACT</name>
<keyword evidence="1" id="KW-0175">Coiled coil</keyword>
<protein>
    <recommendedName>
        <fullName evidence="4">Transcription elongation factor GreA/GreB C-terminal domain-containing protein</fullName>
    </recommendedName>
</protein>
<comment type="caution">
    <text evidence="2">The sequence shown here is derived from an EMBL/GenBank/DDBJ whole genome shotgun (WGS) entry which is preliminary data.</text>
</comment>
<gene>
    <name evidence="2" type="ORF">A2721_00555</name>
</gene>